<evidence type="ECO:0000313" key="2">
    <source>
        <dbReference type="Proteomes" id="UP000254259"/>
    </source>
</evidence>
<sequence length="56" mass="6487">MRHGAARLLPRLLKKLGIRAKKSEKSRQGLVRRKYSLKIKWLQGCRLPLFSSLPSD</sequence>
<dbReference type="EMBL" id="LT984813">
    <property type="protein sequence ID" value="SPD63021.1"/>
    <property type="molecule type" value="Genomic_DNA"/>
</dbReference>
<accession>A0A9Q7UMY8</accession>
<organism evidence="1 2">
    <name type="scientific">Cupriavidus taiwanensis</name>
    <dbReference type="NCBI Taxonomy" id="164546"/>
    <lineage>
        <taxon>Bacteria</taxon>
        <taxon>Pseudomonadati</taxon>
        <taxon>Pseudomonadota</taxon>
        <taxon>Betaproteobacteria</taxon>
        <taxon>Burkholderiales</taxon>
        <taxon>Burkholderiaceae</taxon>
        <taxon>Cupriavidus</taxon>
    </lineage>
</organism>
<proteinExistence type="predicted"/>
<protein>
    <submittedName>
        <fullName evidence="1">Uncharacterized protein</fullName>
    </submittedName>
</protein>
<reference evidence="1 2" key="1">
    <citation type="submission" date="2018-01" db="EMBL/GenBank/DDBJ databases">
        <authorList>
            <person name="Clerissi C."/>
        </authorList>
    </citation>
    <scope>NUCLEOTIDE SEQUENCE [LARGE SCALE GENOMIC DNA]</scope>
    <source>
        <strain evidence="1">Cupriavidus taiwanensis SWF 66322</strain>
    </source>
</reference>
<name>A0A9Q7UMY8_9BURK</name>
<evidence type="ECO:0000313" key="1">
    <source>
        <dbReference type="EMBL" id="SPD63021.1"/>
    </source>
</evidence>
<gene>
    <name evidence="1" type="ORF">CBM2636_10037</name>
</gene>
<dbReference type="Proteomes" id="UP000254259">
    <property type="component" value="Chromosome CBM2636"/>
</dbReference>
<dbReference type="AlphaFoldDB" id="A0A9Q7UMY8"/>